<organism evidence="3 4">
    <name type="scientific">Durusdinium trenchii</name>
    <dbReference type="NCBI Taxonomy" id="1381693"/>
    <lineage>
        <taxon>Eukaryota</taxon>
        <taxon>Sar</taxon>
        <taxon>Alveolata</taxon>
        <taxon>Dinophyceae</taxon>
        <taxon>Suessiales</taxon>
        <taxon>Symbiodiniaceae</taxon>
        <taxon>Durusdinium</taxon>
    </lineage>
</organism>
<evidence type="ECO:0000313" key="3">
    <source>
        <dbReference type="EMBL" id="CAK8998018.1"/>
    </source>
</evidence>
<gene>
    <name evidence="3" type="ORF">CCMP2556_LOCUS5081</name>
</gene>
<dbReference type="PANTHER" id="PTHR45883">
    <property type="entry name" value="HSC70-INTERACTING PROTEIN"/>
    <property type="match status" value="1"/>
</dbReference>
<dbReference type="EMBL" id="CAXAMN010002147">
    <property type="protein sequence ID" value="CAK8998018.1"/>
    <property type="molecule type" value="Genomic_DNA"/>
</dbReference>
<evidence type="ECO:0000256" key="1">
    <source>
        <dbReference type="ARBA" id="ARBA00022737"/>
    </source>
</evidence>
<evidence type="ECO:0000313" key="4">
    <source>
        <dbReference type="Proteomes" id="UP001642484"/>
    </source>
</evidence>
<keyword evidence="4" id="KW-1185">Reference proteome</keyword>
<dbReference type="SUPFAM" id="SSF48452">
    <property type="entry name" value="TPR-like"/>
    <property type="match status" value="1"/>
</dbReference>
<keyword evidence="2" id="KW-0802">TPR repeat</keyword>
<name>A0ABP0I6U4_9DINO</name>
<reference evidence="3 4" key="1">
    <citation type="submission" date="2024-02" db="EMBL/GenBank/DDBJ databases">
        <authorList>
            <person name="Chen Y."/>
            <person name="Shah S."/>
            <person name="Dougan E. K."/>
            <person name="Thang M."/>
            <person name="Chan C."/>
        </authorList>
    </citation>
    <scope>NUCLEOTIDE SEQUENCE [LARGE SCALE GENOMIC DNA]</scope>
</reference>
<dbReference type="PANTHER" id="PTHR45883:SF2">
    <property type="entry name" value="HSC70-INTERACTING PROTEIN"/>
    <property type="match status" value="1"/>
</dbReference>
<dbReference type="Gene3D" id="1.25.40.10">
    <property type="entry name" value="Tetratricopeptide repeat domain"/>
    <property type="match status" value="1"/>
</dbReference>
<sequence length="561" mass="62494">MADQWTIKVKIQSMDNDAINSKKGTKWKAGDDLTLQIEGHASPGCKMSRWRKQDPCESLAVELPKGLRGFAPIRRSVCRRYNVTVVSNAWPLKKKLDKAATWHKVSPHDADEAENRAFWRDRARRFHVDAHFPVLVTEQLLPGWHAFRPDDEEHDTKQAAMNGFGLSESLLRNTVSCDAKQQMRRPSDHGIPWMGCGTAGASDSMCGRMPVLHLGDTYKEDLSLLRRHSNGEHAVVKEPLLPVGRASMAQRSCYADLQGAGFSPTNSEARRQEIAERKLRGTTFIKELERRYAHRRDCFRKAQMDAREAQKKSEVPHWRRVEETVNMLKQRIALIVMAHPKYQSISFGGSEPLDEVTKLEDVEGMANGKTMDLVVAVPPEPEAPPVEISDDEGLVTAEEEPLPALPSADLISKELNDSEADQQGELKGQAQDALDDGDLNTAVAKFTEAMMLGGVSAMMLAKRAEMLLKQKRYRAVVADATAALELNPDSAKAFRARGKARRFLGEYALSAQDFAQAQTIDYDDGVVDLHKYVQTRTEKLRLKAAQDAKKAEAESEGKAGA</sequence>
<protein>
    <submittedName>
        <fullName evidence="3">Uncharacterized protein</fullName>
    </submittedName>
</protein>
<dbReference type="Proteomes" id="UP001642484">
    <property type="component" value="Unassembled WGS sequence"/>
</dbReference>
<proteinExistence type="predicted"/>
<dbReference type="InterPro" id="IPR019734">
    <property type="entry name" value="TPR_rpt"/>
</dbReference>
<dbReference type="SMART" id="SM00028">
    <property type="entry name" value="TPR"/>
    <property type="match status" value="2"/>
</dbReference>
<comment type="caution">
    <text evidence="3">The sequence shown here is derived from an EMBL/GenBank/DDBJ whole genome shotgun (WGS) entry which is preliminary data.</text>
</comment>
<keyword evidence="1" id="KW-0677">Repeat</keyword>
<accession>A0ABP0I6U4</accession>
<dbReference type="InterPro" id="IPR011990">
    <property type="entry name" value="TPR-like_helical_dom_sf"/>
</dbReference>
<evidence type="ECO:0000256" key="2">
    <source>
        <dbReference type="ARBA" id="ARBA00022803"/>
    </source>
</evidence>